<feature type="signal peptide" evidence="1">
    <location>
        <begin position="1"/>
        <end position="21"/>
    </location>
</feature>
<accession>A0ABP8FKU2</accession>
<proteinExistence type="predicted"/>
<dbReference type="Proteomes" id="UP001501207">
    <property type="component" value="Unassembled WGS sequence"/>
</dbReference>
<keyword evidence="1" id="KW-0732">Signal</keyword>
<dbReference type="Gene3D" id="2.60.40.1120">
    <property type="entry name" value="Carboxypeptidase-like, regulatory domain"/>
    <property type="match status" value="1"/>
</dbReference>
<feature type="chain" id="PRO_5047516398" evidence="1">
    <location>
        <begin position="22"/>
        <end position="836"/>
    </location>
</feature>
<keyword evidence="3" id="KW-1185">Reference proteome</keyword>
<dbReference type="Pfam" id="PF18939">
    <property type="entry name" value="DUF5686"/>
    <property type="match status" value="1"/>
</dbReference>
<sequence length="836" mass="96946">MKRFTRSFFLISFCLSRLCHAQQKQVVSGTVTNLQGDPLPYAGVYLKNSTLGATTNEQGRYALELPPGSYTLICRYLGYARAESSFTLTDKRLQLDFRMQPEQVQMREVVIQGGEDPAYAIIRKAIRKRPFYENQVKDYACRLYIKDVVHLNKGPEKFMGEKVDYEGEVLDSTRSGILFLSESLSSISRQAQPPRFRQQVISSRQSGGGLGFDFPVFIDFYQNNMALFSRQMLPRGYISPIADQALHYYRYRLEGTFMEDGQVINKIRVFPKRKHEPLFSGYLNIADDSWRIHSLDLMVTRQQQLQIIDSLEIRQIHAPVGDSIWRIRNQSLSFKLKMLNFDLRGAFASLYSDYDLHPQFPPDFFDSRIVMAYDSLADKRSPDYWDSIRPLPLARAEARNFRQKDSLARVRRDSLQAPHYRDSLQQDQPPPRLTDLLWRGYRHTFYRRQPYTFHWQPLLKKLSYNTVEGFVTGAGFDLFRYTDSAASWRVAPSVRYGWNNRHLNGQLDLLYRAPSRSAITWQLSGGKRVSQINPENPINGLTNSLYTLLLKENYMKIYESYFGTLQAGKRYENGFSWSADLTWEDRYPLQNTTDFSLIRYPDKSFSSNHPEDLATRPFLHHQALSAGLSLSYQPGQKYIQYPRYKMSVGSKAPVFGLGYTKGIPNLLGSDVDYDKWFFNIRDDINMRLFGTLRYKVQAGGFLNRKSVGLPDMQHFNGNRTFYNIKYLNSFQLAPYYRYSNVAPFYTTLNAEYHLNGLLTNRIPLFNRLKWNLVLGANAFYIDPQNNYWEISAGLENIFKVLRVDVVAGYPSRDRTAVGVRVGLGGLLGELVRRRLR</sequence>
<reference evidence="3" key="1">
    <citation type="journal article" date="2019" name="Int. J. Syst. Evol. Microbiol.">
        <title>The Global Catalogue of Microorganisms (GCM) 10K type strain sequencing project: providing services to taxonomists for standard genome sequencing and annotation.</title>
        <authorList>
            <consortium name="The Broad Institute Genomics Platform"/>
            <consortium name="The Broad Institute Genome Sequencing Center for Infectious Disease"/>
            <person name="Wu L."/>
            <person name="Ma J."/>
        </authorList>
    </citation>
    <scope>NUCLEOTIDE SEQUENCE [LARGE SCALE GENOMIC DNA]</scope>
    <source>
        <strain evidence="3">JCM 17664</strain>
    </source>
</reference>
<evidence type="ECO:0000313" key="3">
    <source>
        <dbReference type="Proteomes" id="UP001501207"/>
    </source>
</evidence>
<organism evidence="2 3">
    <name type="scientific">Compostibacter hankyongensis</name>
    <dbReference type="NCBI Taxonomy" id="1007089"/>
    <lineage>
        <taxon>Bacteria</taxon>
        <taxon>Pseudomonadati</taxon>
        <taxon>Bacteroidota</taxon>
        <taxon>Chitinophagia</taxon>
        <taxon>Chitinophagales</taxon>
        <taxon>Chitinophagaceae</taxon>
        <taxon>Compostibacter</taxon>
    </lineage>
</organism>
<evidence type="ECO:0000313" key="2">
    <source>
        <dbReference type="EMBL" id="GAA4306087.1"/>
    </source>
</evidence>
<dbReference type="InterPro" id="IPR008969">
    <property type="entry name" value="CarboxyPept-like_regulatory"/>
</dbReference>
<comment type="caution">
    <text evidence="2">The sequence shown here is derived from an EMBL/GenBank/DDBJ whole genome shotgun (WGS) entry which is preliminary data.</text>
</comment>
<dbReference type="SUPFAM" id="SSF49464">
    <property type="entry name" value="Carboxypeptidase regulatory domain-like"/>
    <property type="match status" value="1"/>
</dbReference>
<gene>
    <name evidence="2" type="ORF">GCM10023143_11770</name>
</gene>
<protein>
    <submittedName>
        <fullName evidence="2">DUF5686 and carboxypeptidase regulatory-like domain-containing protein</fullName>
    </submittedName>
</protein>
<dbReference type="EMBL" id="BAABFN010000002">
    <property type="protein sequence ID" value="GAA4306087.1"/>
    <property type="molecule type" value="Genomic_DNA"/>
</dbReference>
<dbReference type="RefSeq" id="WP_344976955.1">
    <property type="nucleotide sequence ID" value="NZ_BAABFN010000002.1"/>
</dbReference>
<dbReference type="InterPro" id="IPR043741">
    <property type="entry name" value="DUF5686"/>
</dbReference>
<name>A0ABP8FKU2_9BACT</name>
<evidence type="ECO:0000256" key="1">
    <source>
        <dbReference type="SAM" id="SignalP"/>
    </source>
</evidence>
<dbReference type="Pfam" id="PF13715">
    <property type="entry name" value="CarbopepD_reg_2"/>
    <property type="match status" value="1"/>
</dbReference>